<name>A0ACC0W0N5_9STRA</name>
<organism evidence="1 2">
    <name type="scientific">Peronosclerospora sorghi</name>
    <dbReference type="NCBI Taxonomy" id="230839"/>
    <lineage>
        <taxon>Eukaryota</taxon>
        <taxon>Sar</taxon>
        <taxon>Stramenopiles</taxon>
        <taxon>Oomycota</taxon>
        <taxon>Peronosporomycetes</taxon>
        <taxon>Peronosporales</taxon>
        <taxon>Peronosporaceae</taxon>
        <taxon>Peronosclerospora</taxon>
    </lineage>
</organism>
<gene>
    <name evidence="1" type="ORF">PsorP6_005254</name>
</gene>
<evidence type="ECO:0000313" key="1">
    <source>
        <dbReference type="EMBL" id="KAI9912314.1"/>
    </source>
</evidence>
<protein>
    <submittedName>
        <fullName evidence="1">Uncharacterized protein</fullName>
    </submittedName>
</protein>
<sequence>MILPTTVTRTRTRTAGRNFQAPLVSRSIITATSSPSVLPTQQNDLLAARKTCPAATTAGDGADATFTVTIKGAKVTAPTSKEVCTYHGTCTYKSRSKIGKRTCMCYAGSEGDKCEKEVSNACDVDCGAGGDCVDGECVCKK</sequence>
<evidence type="ECO:0000313" key="2">
    <source>
        <dbReference type="Proteomes" id="UP001163321"/>
    </source>
</evidence>
<comment type="caution">
    <text evidence="1">The sequence shown here is derived from an EMBL/GenBank/DDBJ whole genome shotgun (WGS) entry which is preliminary data.</text>
</comment>
<keyword evidence="2" id="KW-1185">Reference proteome</keyword>
<reference evidence="1 2" key="1">
    <citation type="journal article" date="2022" name="bioRxiv">
        <title>The genome of the oomycete Peronosclerospora sorghi, a cosmopolitan pathogen of maize and sorghum, is inflated with dispersed pseudogenes.</title>
        <authorList>
            <person name="Fletcher K."/>
            <person name="Martin F."/>
            <person name="Isakeit T."/>
            <person name="Cavanaugh K."/>
            <person name="Magill C."/>
            <person name="Michelmore R."/>
        </authorList>
    </citation>
    <scope>NUCLEOTIDE SEQUENCE [LARGE SCALE GENOMIC DNA]</scope>
    <source>
        <strain evidence="1">P6</strain>
    </source>
</reference>
<accession>A0ACC0W0N5</accession>
<dbReference type="Proteomes" id="UP001163321">
    <property type="component" value="Chromosome 4"/>
</dbReference>
<dbReference type="EMBL" id="CM047583">
    <property type="protein sequence ID" value="KAI9912314.1"/>
    <property type="molecule type" value="Genomic_DNA"/>
</dbReference>
<proteinExistence type="predicted"/>